<dbReference type="SUPFAM" id="SSF55469">
    <property type="entry name" value="FMN-dependent nitroreductase-like"/>
    <property type="match status" value="1"/>
</dbReference>
<evidence type="ECO:0000256" key="2">
    <source>
        <dbReference type="ARBA" id="ARBA00023002"/>
    </source>
</evidence>
<dbReference type="InterPro" id="IPR029479">
    <property type="entry name" value="Nitroreductase"/>
</dbReference>
<dbReference type="EMBL" id="CP073767">
    <property type="protein sequence ID" value="UWZ57674.1"/>
    <property type="molecule type" value="Genomic_DNA"/>
</dbReference>
<gene>
    <name evidence="4" type="ORF">Daura_16810</name>
</gene>
<dbReference type="Proteomes" id="UP001058003">
    <property type="component" value="Chromosome"/>
</dbReference>
<dbReference type="AlphaFoldDB" id="A0A9Q9IK70"/>
<dbReference type="KEGG" id="daur:Daura_16810"/>
<protein>
    <submittedName>
        <fullName evidence="4">Nitroreductase family protein</fullName>
    </submittedName>
</protein>
<dbReference type="PANTHER" id="PTHR43673:SF10">
    <property type="entry name" value="NADH DEHYDROGENASE_NAD(P)H NITROREDUCTASE XCC3605-RELATED"/>
    <property type="match status" value="1"/>
</dbReference>
<name>A0A9Q9IK70_9ACTN</name>
<evidence type="ECO:0000313" key="4">
    <source>
        <dbReference type="EMBL" id="UWZ57674.1"/>
    </source>
</evidence>
<feature type="domain" description="Nitroreductase" evidence="3">
    <location>
        <begin position="30"/>
        <end position="197"/>
    </location>
</feature>
<dbReference type="CDD" id="cd02062">
    <property type="entry name" value="Nitro_FMN_reductase"/>
    <property type="match status" value="1"/>
</dbReference>
<comment type="similarity">
    <text evidence="1">Belongs to the nitroreductase family.</text>
</comment>
<proteinExistence type="inferred from homology"/>
<dbReference type="OrthoDB" id="9798230at2"/>
<dbReference type="Pfam" id="PF00881">
    <property type="entry name" value="Nitroreductase"/>
    <property type="match status" value="1"/>
</dbReference>
<sequence length="230" mass="25558">MLGSDARSDPYPSEVRVSTLPLSPDELLTTTRSVRKRLDLTRPVPMELIRECLEIALQAPSGSNSQSWHWIVVTDAAQRRAIGEVYRRAFRAYAAAGGPRPDRYAHDPARQATQQRVGESAAWLGERMGDVPVLVLACRQVAQLDAGNQADVWGSLLPAAWSYMLAARARRLGTAWTTLHLDHEAEVAELLGIPDDVRQGVLIPTAYYTGETFRPAPREPLDTVLHLDRW</sequence>
<evidence type="ECO:0000256" key="1">
    <source>
        <dbReference type="ARBA" id="ARBA00007118"/>
    </source>
</evidence>
<dbReference type="InterPro" id="IPR000415">
    <property type="entry name" value="Nitroreductase-like"/>
</dbReference>
<dbReference type="Gene3D" id="3.40.109.10">
    <property type="entry name" value="NADH Oxidase"/>
    <property type="match status" value="1"/>
</dbReference>
<keyword evidence="5" id="KW-1185">Reference proteome</keyword>
<keyword evidence="2" id="KW-0560">Oxidoreductase</keyword>
<evidence type="ECO:0000313" key="5">
    <source>
        <dbReference type="Proteomes" id="UP001058003"/>
    </source>
</evidence>
<accession>A0A9Q9IK70</accession>
<dbReference type="GO" id="GO:0016491">
    <property type="term" value="F:oxidoreductase activity"/>
    <property type="evidence" value="ECO:0007669"/>
    <property type="project" value="UniProtKB-KW"/>
</dbReference>
<evidence type="ECO:0000259" key="3">
    <source>
        <dbReference type="Pfam" id="PF00881"/>
    </source>
</evidence>
<organism evidence="4 5">
    <name type="scientific">Dactylosporangium aurantiacum</name>
    <dbReference type="NCBI Taxonomy" id="35754"/>
    <lineage>
        <taxon>Bacteria</taxon>
        <taxon>Bacillati</taxon>
        <taxon>Actinomycetota</taxon>
        <taxon>Actinomycetes</taxon>
        <taxon>Micromonosporales</taxon>
        <taxon>Micromonosporaceae</taxon>
        <taxon>Dactylosporangium</taxon>
    </lineage>
</organism>
<dbReference type="PANTHER" id="PTHR43673">
    <property type="entry name" value="NAD(P)H NITROREDUCTASE YDGI-RELATED"/>
    <property type="match status" value="1"/>
</dbReference>
<reference evidence="4" key="1">
    <citation type="submission" date="2021-04" db="EMBL/GenBank/DDBJ databases">
        <title>Dactylosporangium aurantiacum NRRL B-8018 full assembly.</title>
        <authorList>
            <person name="Hartkoorn R.C."/>
            <person name="Beaudoing E."/>
            <person name="Hot D."/>
        </authorList>
    </citation>
    <scope>NUCLEOTIDE SEQUENCE</scope>
    <source>
        <strain evidence="4">NRRL B-8018</strain>
    </source>
</reference>